<reference evidence="1 3" key="2">
    <citation type="submission" date="2018-11" db="EMBL/GenBank/DDBJ databases">
        <authorList>
            <consortium name="Pathogen Informatics"/>
        </authorList>
    </citation>
    <scope>NUCLEOTIDE SEQUENCE [LARGE SCALE GENOMIC DNA]</scope>
</reference>
<sequence>MIIFTFAQIPPCINNVTEHRLRCLWHVLCCPPLESHISLLAKPCDEWHQKRGDPIKTWTDTVRKDFERIGGPGIYGLRRWKKECFWLIESQLKLCWASIDKPSSTKYCKLIGMRQYSLTKIIVPQHESLQLSLQPLNRNFRTNVRVIIQEIIVRTDECNNRPLSKNSTFTKAILSEPRFKNITAKKTNSTLIEQNTKAFSDITNENKQPASVLEDIFGRDFASFLQADSDYSVDIESETTKGNNLNIFTKSFLVGESRIIEKTDATLFTGTPPETFEQYTLPVPTQISLVDAVNPLFCNTAGGCLFDRSLFEGRYFLQAFVRPGNLAVLEANTHMSESHRIIFDALEYEEGQKLSGCCNVPRQQPLGGLICPFSTNMEKTSAEWFSANFVCPAEFLFLPALTTSSWAGSTGYKGPTLLLKRNGSHCSFCFFQRLSPYVAGPAISESFLTISVQVLIGPLRF</sequence>
<dbReference type="AlphaFoldDB" id="A0A158Q6L0"/>
<gene>
    <name evidence="1" type="ORF">DME_LOCUS3835</name>
</gene>
<dbReference type="Proteomes" id="UP000038040">
    <property type="component" value="Unplaced"/>
</dbReference>
<accession>A0A158Q6L0</accession>
<organism evidence="2 4">
    <name type="scientific">Dracunculus medinensis</name>
    <name type="common">Guinea worm</name>
    <dbReference type="NCBI Taxonomy" id="318479"/>
    <lineage>
        <taxon>Eukaryota</taxon>
        <taxon>Metazoa</taxon>
        <taxon>Ecdysozoa</taxon>
        <taxon>Nematoda</taxon>
        <taxon>Chromadorea</taxon>
        <taxon>Rhabditida</taxon>
        <taxon>Spirurina</taxon>
        <taxon>Dracunculoidea</taxon>
        <taxon>Dracunculidae</taxon>
        <taxon>Dracunculus</taxon>
    </lineage>
</organism>
<proteinExistence type="predicted"/>
<evidence type="ECO:0000313" key="2">
    <source>
        <dbReference type="Proteomes" id="UP000038040"/>
    </source>
</evidence>
<keyword evidence="3" id="KW-1185">Reference proteome</keyword>
<dbReference type="WBParaSite" id="DME_0001036501-mRNA-1">
    <property type="protein sequence ID" value="DME_0001036501-mRNA-1"/>
    <property type="gene ID" value="DME_0001036501"/>
</dbReference>
<name>A0A158Q6L0_DRAME</name>
<dbReference type="EMBL" id="UYYG01000197">
    <property type="protein sequence ID" value="VDN53862.1"/>
    <property type="molecule type" value="Genomic_DNA"/>
</dbReference>
<dbReference type="Proteomes" id="UP000274756">
    <property type="component" value="Unassembled WGS sequence"/>
</dbReference>
<evidence type="ECO:0000313" key="3">
    <source>
        <dbReference type="Proteomes" id="UP000274756"/>
    </source>
</evidence>
<dbReference type="OrthoDB" id="5828686at2759"/>
<protein>
    <submittedName>
        <fullName evidence="1 4">Uncharacterized protein</fullName>
    </submittedName>
</protein>
<evidence type="ECO:0000313" key="1">
    <source>
        <dbReference type="EMBL" id="VDN53862.1"/>
    </source>
</evidence>
<evidence type="ECO:0000313" key="4">
    <source>
        <dbReference type="WBParaSite" id="DME_0001036501-mRNA-1"/>
    </source>
</evidence>
<reference evidence="4" key="1">
    <citation type="submission" date="2016-04" db="UniProtKB">
        <authorList>
            <consortium name="WormBaseParasite"/>
        </authorList>
    </citation>
    <scope>IDENTIFICATION</scope>
</reference>